<sequence length="385" mass="45139">MKEGLLSLIKSSYLFLVRTKARHVKTMHNKIVYLLSFPSTSQPILEDLYAKFGSRLVICYTENAKKNAYFFHEKGVEVYSIDQFNVLINKVIPLVKGAKTVLCDNYFAFLGAISFFSETEVIQLWHADGAIKKFGIEANYAKVRSKSDIHRYQQVYQAYTHYAVGSDKMGKVFESSYQAIAEQMLPIGYLPSDRLLKDDWRNLQNERFSEIFSDLKNKRILFYTPTYRETMTENPLDFEQILRELGEDWVFFVKAHPHDKELIAKFDSLKNVFSDLRGFTLQEFLPFVDCLVTDYSSVPFEYTLVKEKGKIIFFCYDLDDYQKEVGIQDDFNQWAPGAIVYTQEQLIEEIKQEETKDFSAFNHLWNQYNDGKATRRLIQRIEEKV</sequence>
<dbReference type="EMBL" id="AJAT01000007">
    <property type="protein sequence ID" value="EOL48969.1"/>
    <property type="molecule type" value="Genomic_DNA"/>
</dbReference>
<dbReference type="SUPFAM" id="SSF53756">
    <property type="entry name" value="UDP-Glycosyltransferase/glycogen phosphorylase"/>
    <property type="match status" value="1"/>
</dbReference>
<evidence type="ECO:0000256" key="6">
    <source>
        <dbReference type="ARBA" id="ARBA00023136"/>
    </source>
</evidence>
<keyword evidence="3" id="KW-1003">Cell membrane</keyword>
<dbReference type="eggNOG" id="COG1887">
    <property type="taxonomic scope" value="Bacteria"/>
</dbReference>
<dbReference type="Proteomes" id="UP000013785">
    <property type="component" value="Unassembled WGS sequence"/>
</dbReference>
<dbReference type="HOGENOM" id="CLU_029598_0_1_9"/>
<keyword evidence="4" id="KW-0808">Transferase</keyword>
<dbReference type="PATRIC" id="fig|1158610.3.peg.495"/>
<dbReference type="InterPro" id="IPR007554">
    <property type="entry name" value="Glycerophosphate_synth"/>
</dbReference>
<comment type="caution">
    <text evidence="7">The sequence shown here is derived from an EMBL/GenBank/DDBJ whole genome shotgun (WGS) entry which is preliminary data.</text>
</comment>
<gene>
    <name evidence="7" type="ORF">UC3_00522</name>
</gene>
<keyword evidence="6" id="KW-0472">Membrane</keyword>
<dbReference type="GO" id="GO:0019350">
    <property type="term" value="P:teichoic acid biosynthetic process"/>
    <property type="evidence" value="ECO:0007669"/>
    <property type="project" value="UniProtKB-KW"/>
</dbReference>
<dbReference type="PANTHER" id="PTHR37316">
    <property type="entry name" value="TEICHOIC ACID GLYCEROL-PHOSPHATE PRIMASE"/>
    <property type="match status" value="1"/>
</dbReference>
<evidence type="ECO:0000313" key="8">
    <source>
        <dbReference type="Proteomes" id="UP000013785"/>
    </source>
</evidence>
<name>R3U4V2_9ENTE</name>
<dbReference type="Pfam" id="PF04464">
    <property type="entry name" value="Glyphos_transf"/>
    <property type="match status" value="1"/>
</dbReference>
<organism evidence="7 8">
    <name type="scientific">Enterococcus phoeniculicola ATCC BAA-412</name>
    <dbReference type="NCBI Taxonomy" id="1158610"/>
    <lineage>
        <taxon>Bacteria</taxon>
        <taxon>Bacillati</taxon>
        <taxon>Bacillota</taxon>
        <taxon>Bacilli</taxon>
        <taxon>Lactobacillales</taxon>
        <taxon>Enterococcaceae</taxon>
        <taxon>Enterococcus</taxon>
    </lineage>
</organism>
<keyword evidence="5" id="KW-0777">Teichoic acid biosynthesis</keyword>
<proteinExistence type="inferred from homology"/>
<comment type="similarity">
    <text evidence="2">Belongs to the CDP-glycerol glycerophosphotransferase family.</text>
</comment>
<dbReference type="InterPro" id="IPR043149">
    <property type="entry name" value="TagF_N"/>
</dbReference>
<keyword evidence="8" id="KW-1185">Reference proteome</keyword>
<dbReference type="RefSeq" id="WP_010767195.1">
    <property type="nucleotide sequence ID" value="NZ_ASWE01000004.1"/>
</dbReference>
<dbReference type="GO" id="GO:0005886">
    <property type="term" value="C:plasma membrane"/>
    <property type="evidence" value="ECO:0007669"/>
    <property type="project" value="UniProtKB-SubCell"/>
</dbReference>
<evidence type="ECO:0000313" key="7">
    <source>
        <dbReference type="EMBL" id="EOL48969.1"/>
    </source>
</evidence>
<dbReference type="PANTHER" id="PTHR37316:SF1">
    <property type="entry name" value="TEICHOIC ACID GLYCEROL-PHOSPHATE PRIMASE"/>
    <property type="match status" value="1"/>
</dbReference>
<protein>
    <recommendedName>
        <fullName evidence="9">CDP-glycerol:poly(Glycerophosphate) glycerophosphotransferase</fullName>
    </recommendedName>
</protein>
<evidence type="ECO:0008006" key="9">
    <source>
        <dbReference type="Google" id="ProtNLM"/>
    </source>
</evidence>
<dbReference type="GO" id="GO:0047355">
    <property type="term" value="F:CDP-glycerol glycerophosphotransferase activity"/>
    <property type="evidence" value="ECO:0007669"/>
    <property type="project" value="InterPro"/>
</dbReference>
<comment type="subcellular location">
    <subcellularLocation>
        <location evidence="1">Cell membrane</location>
        <topology evidence="1">Peripheral membrane protein</topology>
    </subcellularLocation>
</comment>
<evidence type="ECO:0000256" key="1">
    <source>
        <dbReference type="ARBA" id="ARBA00004202"/>
    </source>
</evidence>
<reference evidence="7 8" key="1">
    <citation type="submission" date="2013-02" db="EMBL/GenBank/DDBJ databases">
        <title>The Genome Sequence of Enterococcus phoeniculicola BAA-412.</title>
        <authorList>
            <consortium name="The Broad Institute Genome Sequencing Platform"/>
            <consortium name="The Broad Institute Genome Sequencing Center for Infectious Disease"/>
            <person name="Earl A.M."/>
            <person name="Gilmore M.S."/>
            <person name="Lebreton F."/>
            <person name="Walker B."/>
            <person name="Young S.K."/>
            <person name="Zeng Q."/>
            <person name="Gargeya S."/>
            <person name="Fitzgerald M."/>
            <person name="Haas B."/>
            <person name="Abouelleil A."/>
            <person name="Alvarado L."/>
            <person name="Arachchi H.M."/>
            <person name="Berlin A.M."/>
            <person name="Chapman S.B."/>
            <person name="Dewar J."/>
            <person name="Goldberg J."/>
            <person name="Griggs A."/>
            <person name="Gujja S."/>
            <person name="Hansen M."/>
            <person name="Howarth C."/>
            <person name="Imamovic A."/>
            <person name="Larimer J."/>
            <person name="McCowan C."/>
            <person name="Murphy C."/>
            <person name="Neiman D."/>
            <person name="Pearson M."/>
            <person name="Priest M."/>
            <person name="Roberts A."/>
            <person name="Saif S."/>
            <person name="Shea T."/>
            <person name="Sisk P."/>
            <person name="Sykes S."/>
            <person name="Wortman J."/>
            <person name="Nusbaum C."/>
            <person name="Birren B."/>
        </authorList>
    </citation>
    <scope>NUCLEOTIDE SEQUENCE [LARGE SCALE GENOMIC DNA]</scope>
    <source>
        <strain evidence="7 8">ATCC BAA-412</strain>
    </source>
</reference>
<dbReference type="Gene3D" id="3.40.50.11820">
    <property type="match status" value="1"/>
</dbReference>
<dbReference type="Gene3D" id="3.40.50.12580">
    <property type="match status" value="1"/>
</dbReference>
<dbReference type="InterPro" id="IPR043148">
    <property type="entry name" value="TagF_C"/>
</dbReference>
<evidence type="ECO:0000256" key="2">
    <source>
        <dbReference type="ARBA" id="ARBA00010488"/>
    </source>
</evidence>
<evidence type="ECO:0000256" key="3">
    <source>
        <dbReference type="ARBA" id="ARBA00022475"/>
    </source>
</evidence>
<accession>R3U4V2</accession>
<dbReference type="OrthoDB" id="9811865at2"/>
<dbReference type="STRING" id="154621.RV11_GL002210"/>
<dbReference type="InterPro" id="IPR051612">
    <property type="entry name" value="Teichoic_Acid_Biosynth"/>
</dbReference>
<dbReference type="AlphaFoldDB" id="R3U4V2"/>
<evidence type="ECO:0000256" key="4">
    <source>
        <dbReference type="ARBA" id="ARBA00022679"/>
    </source>
</evidence>
<evidence type="ECO:0000256" key="5">
    <source>
        <dbReference type="ARBA" id="ARBA00022944"/>
    </source>
</evidence>